<reference evidence="4" key="2">
    <citation type="journal article" date="2023" name="IMA Fungus">
        <title>Comparative genomic study of the Penicillium genus elucidates a diverse pangenome and 15 lateral gene transfer events.</title>
        <authorList>
            <person name="Petersen C."/>
            <person name="Sorensen T."/>
            <person name="Nielsen M.R."/>
            <person name="Sondergaard T.E."/>
            <person name="Sorensen J.L."/>
            <person name="Fitzpatrick D.A."/>
            <person name="Frisvad J.C."/>
            <person name="Nielsen K.L."/>
        </authorList>
    </citation>
    <scope>NUCLEOTIDE SEQUENCE</scope>
    <source>
        <strain evidence="4">IBT 34128</strain>
    </source>
</reference>
<dbReference type="EMBL" id="JAPMSZ010000010">
    <property type="protein sequence ID" value="KAJ5086714.1"/>
    <property type="molecule type" value="Genomic_DNA"/>
</dbReference>
<keyword evidence="5" id="KW-1185">Reference proteome</keyword>
<dbReference type="GO" id="GO:0008270">
    <property type="term" value="F:zinc ion binding"/>
    <property type="evidence" value="ECO:0007669"/>
    <property type="project" value="UniProtKB-KW"/>
</dbReference>
<dbReference type="PANTHER" id="PTHR37535:SF2">
    <property type="entry name" value="FINGER DOMAIN PROTEIN, PUTATIVE (AFU_ORTHOLOGUE AFUA_6G09300)-RELATED"/>
    <property type="match status" value="1"/>
</dbReference>
<dbReference type="GeneID" id="81397715"/>
<dbReference type="InterPro" id="IPR021842">
    <property type="entry name" value="DUF3435"/>
</dbReference>
<evidence type="ECO:0000256" key="1">
    <source>
        <dbReference type="PROSITE-ProRule" id="PRU00042"/>
    </source>
</evidence>
<protein>
    <recommendedName>
        <fullName evidence="3">C2H2-type domain-containing protein</fullName>
    </recommendedName>
</protein>
<dbReference type="OrthoDB" id="3544487at2759"/>
<dbReference type="PROSITE" id="PS00028">
    <property type="entry name" value="ZINC_FINGER_C2H2_1"/>
    <property type="match status" value="1"/>
</dbReference>
<feature type="compositionally biased region" description="Polar residues" evidence="2">
    <location>
        <begin position="8"/>
        <end position="32"/>
    </location>
</feature>
<reference evidence="4" key="1">
    <citation type="submission" date="2022-11" db="EMBL/GenBank/DDBJ databases">
        <authorList>
            <person name="Petersen C."/>
        </authorList>
    </citation>
    <scope>NUCLEOTIDE SEQUENCE</scope>
    <source>
        <strain evidence="4">IBT 34128</strain>
    </source>
</reference>
<dbReference type="Proteomes" id="UP001141434">
    <property type="component" value="Unassembled WGS sequence"/>
</dbReference>
<keyword evidence="1" id="KW-0479">Metal-binding</keyword>
<evidence type="ECO:0000259" key="3">
    <source>
        <dbReference type="PROSITE" id="PS50157"/>
    </source>
</evidence>
<keyword evidence="1" id="KW-0863">Zinc-finger</keyword>
<dbReference type="PROSITE" id="PS50157">
    <property type="entry name" value="ZINC_FINGER_C2H2_2"/>
    <property type="match status" value="1"/>
</dbReference>
<dbReference type="InterPro" id="IPR013087">
    <property type="entry name" value="Znf_C2H2_type"/>
</dbReference>
<evidence type="ECO:0000256" key="2">
    <source>
        <dbReference type="SAM" id="MobiDB-lite"/>
    </source>
</evidence>
<dbReference type="PANTHER" id="PTHR37535">
    <property type="entry name" value="FLUG DOMAIN PROTEIN"/>
    <property type="match status" value="1"/>
</dbReference>
<evidence type="ECO:0000313" key="4">
    <source>
        <dbReference type="EMBL" id="KAJ5086714.1"/>
    </source>
</evidence>
<organism evidence="4 5">
    <name type="scientific">Penicillium alfredii</name>
    <dbReference type="NCBI Taxonomy" id="1506179"/>
    <lineage>
        <taxon>Eukaryota</taxon>
        <taxon>Fungi</taxon>
        <taxon>Dikarya</taxon>
        <taxon>Ascomycota</taxon>
        <taxon>Pezizomycotina</taxon>
        <taxon>Eurotiomycetes</taxon>
        <taxon>Eurotiomycetidae</taxon>
        <taxon>Eurotiales</taxon>
        <taxon>Aspergillaceae</taxon>
        <taxon>Penicillium</taxon>
    </lineage>
</organism>
<dbReference type="RefSeq" id="XP_056508839.1">
    <property type="nucleotide sequence ID" value="XM_056658546.1"/>
</dbReference>
<dbReference type="SMART" id="SM00355">
    <property type="entry name" value="ZnF_C2H2"/>
    <property type="match status" value="2"/>
</dbReference>
<proteinExistence type="predicted"/>
<name>A0A9W9JYJ6_9EURO</name>
<feature type="domain" description="C2H2-type" evidence="3">
    <location>
        <begin position="721"/>
        <end position="745"/>
    </location>
</feature>
<accession>A0A9W9JYJ6</accession>
<feature type="region of interest" description="Disordered" evidence="2">
    <location>
        <begin position="1"/>
        <end position="42"/>
    </location>
</feature>
<evidence type="ECO:0000313" key="5">
    <source>
        <dbReference type="Proteomes" id="UP001141434"/>
    </source>
</evidence>
<dbReference type="Pfam" id="PF11917">
    <property type="entry name" value="DUF3435"/>
    <property type="match status" value="1"/>
</dbReference>
<comment type="caution">
    <text evidence="4">The sequence shown here is derived from an EMBL/GenBank/DDBJ whole genome shotgun (WGS) entry which is preliminary data.</text>
</comment>
<keyword evidence="1" id="KW-0862">Zinc</keyword>
<feature type="compositionally biased region" description="Acidic residues" evidence="2">
    <location>
        <begin position="33"/>
        <end position="42"/>
    </location>
</feature>
<sequence length="757" mass="87092">MDRHSRSKANYQSSNDSTYSEGESSEGIQSDTDLTEPEVDDAQPYDAGDAALLFADNQHPPEYYIQQLRNFDETVYTQEDYGKGTKALLDRVEEKWSQFCSFLRKDPQEEYQRLSIPILYNFLDWVLNLRRGKNGRKVPGIKCKSSLDTFWKVFRLVYEKTTSDKIGKQMNRQMRRVIRQLAKKHKLSSKGRDKTSLDVEDLTKVVETTISTTKKKFGHGRHRIELGLFLQLAGLTTNRPQAILDLRYRHIRVSLLRDPHGGPHRIVIEFTFEFTKEWLGAKDMNTYILPEIIFDPSLVLSPHVFLLGLVFADHAFDRVDGEEVLVSANQLPRLRIRDECNELRLQLDPKLDDVPIFRMSERSLHGIGISPDQPLPYSTLEPWVKKIGAITGFQQVTRPYSLRYGAGTALDSSGSVSDPLRNLIMHHADTRTFLKYYLSRRISKNLPAIIRGLNPEDDIMRAACRMSRTIDPNRPQELTSQQSSSVNQLPEILELIRRRNELSQFLGRPLSRHKGTAKYMAYKKLNQEIAGARQRARNSLLSQIQLKYDREQPMLDIQQQLSGVKLAETANKLLECPDQMPILQKRLVESLFTLPRSTLEEEMDRRTEAVDAVSAYCQFQEGDTCRLPRSKQLEDIFAEMEVLDNRLVESDAKESSPQPVTPLEDALQSVMKDHRPRFCFICLGQPDLDIKKRIQRFSSHGDVTKHIKRKHLQNLASSTVLACNVCDKEFAEVMHFQRHADDSHSTVTGPLWRMAVH</sequence>
<gene>
    <name evidence="4" type="ORF">NUU61_008021</name>
</gene>
<dbReference type="AlphaFoldDB" id="A0A9W9JYJ6"/>